<name>A0AAD5LNE4_9CRUS</name>
<evidence type="ECO:0000313" key="2">
    <source>
        <dbReference type="EMBL" id="KAI9561033.1"/>
    </source>
</evidence>
<comment type="caution">
    <text evidence="2">The sequence shown here is derived from an EMBL/GenBank/DDBJ whole genome shotgun (WGS) entry which is preliminary data.</text>
</comment>
<dbReference type="AlphaFoldDB" id="A0AAD5LNE4"/>
<feature type="compositionally biased region" description="Acidic residues" evidence="1">
    <location>
        <begin position="32"/>
        <end position="41"/>
    </location>
</feature>
<feature type="compositionally biased region" description="Low complexity" evidence="1">
    <location>
        <begin position="82"/>
        <end position="95"/>
    </location>
</feature>
<reference evidence="2 3" key="1">
    <citation type="submission" date="2022-05" db="EMBL/GenBank/DDBJ databases">
        <title>A multi-omics perspective on studying reproductive biology in Daphnia sinensis.</title>
        <authorList>
            <person name="Jia J."/>
        </authorList>
    </citation>
    <scope>NUCLEOTIDE SEQUENCE [LARGE SCALE GENOMIC DNA]</scope>
    <source>
        <strain evidence="2 3">WSL</strain>
    </source>
</reference>
<protein>
    <submittedName>
        <fullName evidence="2">Uncharacterized protein</fullName>
    </submittedName>
</protein>
<dbReference type="Proteomes" id="UP000820818">
    <property type="component" value="Linkage Group LG3"/>
</dbReference>
<proteinExistence type="predicted"/>
<accession>A0AAD5LNE4</accession>
<dbReference type="EMBL" id="WJBH02000003">
    <property type="protein sequence ID" value="KAI9561033.1"/>
    <property type="molecule type" value="Genomic_DNA"/>
</dbReference>
<evidence type="ECO:0000256" key="1">
    <source>
        <dbReference type="SAM" id="MobiDB-lite"/>
    </source>
</evidence>
<sequence>MDIFGSALISPTVSWAVNRTVSSKNLKRIHEQDDEDNAEPDQQERSGKYSNYRTGVLAENLLSKSSSLRGKFKELFRRVGGSSEESQSLLISSRSKNTPISPRDKIKIAGKRFRKAIHQSIKYMAVGMENMGTMVYISANVPSSVYYCRNNTSYDPTMPYY</sequence>
<keyword evidence="3" id="KW-1185">Reference proteome</keyword>
<gene>
    <name evidence="2" type="ORF">GHT06_011989</name>
</gene>
<feature type="region of interest" description="Disordered" evidence="1">
    <location>
        <begin position="81"/>
        <end position="102"/>
    </location>
</feature>
<evidence type="ECO:0000313" key="3">
    <source>
        <dbReference type="Proteomes" id="UP000820818"/>
    </source>
</evidence>
<organism evidence="2 3">
    <name type="scientific">Daphnia sinensis</name>
    <dbReference type="NCBI Taxonomy" id="1820382"/>
    <lineage>
        <taxon>Eukaryota</taxon>
        <taxon>Metazoa</taxon>
        <taxon>Ecdysozoa</taxon>
        <taxon>Arthropoda</taxon>
        <taxon>Crustacea</taxon>
        <taxon>Branchiopoda</taxon>
        <taxon>Diplostraca</taxon>
        <taxon>Cladocera</taxon>
        <taxon>Anomopoda</taxon>
        <taxon>Daphniidae</taxon>
        <taxon>Daphnia</taxon>
        <taxon>Daphnia similis group</taxon>
    </lineage>
</organism>
<feature type="region of interest" description="Disordered" evidence="1">
    <location>
        <begin position="27"/>
        <end position="50"/>
    </location>
</feature>